<dbReference type="InterPro" id="IPR029045">
    <property type="entry name" value="ClpP/crotonase-like_dom_sf"/>
</dbReference>
<keyword evidence="1" id="KW-0812">Transmembrane</keyword>
<accession>A0A0P1I511</accession>
<dbReference type="STRING" id="1715693.PH7735_01191"/>
<keyword evidence="3" id="KW-1185">Reference proteome</keyword>
<keyword evidence="1" id="KW-0472">Membrane</keyword>
<protein>
    <recommendedName>
        <fullName evidence="4">Clp protease</fullName>
    </recommendedName>
</protein>
<sequence>MSRIRAFLEGKLPLAQSMFVFIVAPRGVIWLGLWLVGFWPYPLIWALLPFLAADLVVFLLQLTGFNRATETHLRSHGSMSAVWGGYLALLFIAGFSFTLWWGVILAALTPPELESYADQEERLRRETYSLTVAENGRDLVFAGEITFGLTKRIRALLDETPSIETLVLTSPGGHIYEARGVARLILKAGLGTRVVSDCSSACTLIFIAGTPRALSPDARLGFHQYAVLFGNTLPSVDIAREQAKDVEFFRNQGVSPVFLGRMFEQSSDGLWYPPNDLLISAGVISAP</sequence>
<name>A0A0P1I511_9RHOB</name>
<evidence type="ECO:0000313" key="3">
    <source>
        <dbReference type="Proteomes" id="UP000051870"/>
    </source>
</evidence>
<dbReference type="SUPFAM" id="SSF52096">
    <property type="entry name" value="ClpP/crotonase"/>
    <property type="match status" value="1"/>
</dbReference>
<reference evidence="3" key="1">
    <citation type="submission" date="2015-09" db="EMBL/GenBank/DDBJ databases">
        <authorList>
            <person name="Rodrigo-Torres Lidia"/>
            <person name="Arahal R.David."/>
        </authorList>
    </citation>
    <scope>NUCLEOTIDE SEQUENCE [LARGE SCALE GENOMIC DNA]</scope>
    <source>
        <strain evidence="3">CECT 7735</strain>
    </source>
</reference>
<keyword evidence="1" id="KW-1133">Transmembrane helix</keyword>
<dbReference type="Gene3D" id="3.90.226.10">
    <property type="entry name" value="2-enoyl-CoA Hydratase, Chain A, domain 1"/>
    <property type="match status" value="1"/>
</dbReference>
<evidence type="ECO:0000256" key="1">
    <source>
        <dbReference type="SAM" id="Phobius"/>
    </source>
</evidence>
<gene>
    <name evidence="2" type="ORF">PH7735_01191</name>
</gene>
<feature type="transmembrane region" description="Helical" evidence="1">
    <location>
        <begin position="12"/>
        <end position="37"/>
    </location>
</feature>
<evidence type="ECO:0000313" key="2">
    <source>
        <dbReference type="EMBL" id="CUJ90101.1"/>
    </source>
</evidence>
<dbReference type="GeneID" id="83880254"/>
<evidence type="ECO:0008006" key="4">
    <source>
        <dbReference type="Google" id="ProtNLM"/>
    </source>
</evidence>
<organism evidence="2 3">
    <name type="scientific">Shimia thalassica</name>
    <dbReference type="NCBI Taxonomy" id="1715693"/>
    <lineage>
        <taxon>Bacteria</taxon>
        <taxon>Pseudomonadati</taxon>
        <taxon>Pseudomonadota</taxon>
        <taxon>Alphaproteobacteria</taxon>
        <taxon>Rhodobacterales</taxon>
        <taxon>Roseobacteraceae</taxon>
    </lineage>
</organism>
<feature type="transmembrane region" description="Helical" evidence="1">
    <location>
        <begin position="43"/>
        <end position="65"/>
    </location>
</feature>
<feature type="transmembrane region" description="Helical" evidence="1">
    <location>
        <begin position="86"/>
        <end position="108"/>
    </location>
</feature>
<dbReference type="Proteomes" id="UP000051870">
    <property type="component" value="Unassembled WGS sequence"/>
</dbReference>
<dbReference type="AlphaFoldDB" id="A0A0P1I511"/>
<proteinExistence type="predicted"/>
<dbReference type="RefSeq" id="WP_145865268.1">
    <property type="nucleotide sequence ID" value="NZ_CYTW01000001.1"/>
</dbReference>
<dbReference type="EMBL" id="CYTW01000001">
    <property type="protein sequence ID" value="CUJ90101.1"/>
    <property type="molecule type" value="Genomic_DNA"/>
</dbReference>